<feature type="domain" description="SGNH hydrolase-type esterase" evidence="3">
    <location>
        <begin position="101"/>
        <end position="285"/>
    </location>
</feature>
<dbReference type="Pfam" id="PF13472">
    <property type="entry name" value="Lipase_GDSL_2"/>
    <property type="match status" value="1"/>
</dbReference>
<feature type="compositionally biased region" description="Polar residues" evidence="1">
    <location>
        <begin position="49"/>
        <end position="67"/>
    </location>
</feature>
<dbReference type="PANTHER" id="PTHR30383">
    <property type="entry name" value="THIOESTERASE 1/PROTEASE 1/LYSOPHOSPHOLIPASE L1"/>
    <property type="match status" value="1"/>
</dbReference>
<organism evidence="4 5">
    <name type="scientific">Seiridium unicorne</name>
    <dbReference type="NCBI Taxonomy" id="138068"/>
    <lineage>
        <taxon>Eukaryota</taxon>
        <taxon>Fungi</taxon>
        <taxon>Dikarya</taxon>
        <taxon>Ascomycota</taxon>
        <taxon>Pezizomycotina</taxon>
        <taxon>Sordariomycetes</taxon>
        <taxon>Xylariomycetidae</taxon>
        <taxon>Amphisphaeriales</taxon>
        <taxon>Sporocadaceae</taxon>
        <taxon>Seiridium</taxon>
    </lineage>
</organism>
<evidence type="ECO:0000256" key="1">
    <source>
        <dbReference type="SAM" id="MobiDB-lite"/>
    </source>
</evidence>
<feature type="compositionally biased region" description="Low complexity" evidence="1">
    <location>
        <begin position="68"/>
        <end position="86"/>
    </location>
</feature>
<dbReference type="SUPFAM" id="SSF52266">
    <property type="entry name" value="SGNH hydrolase"/>
    <property type="match status" value="1"/>
</dbReference>
<name>A0ABR2VEE8_9PEZI</name>
<dbReference type="Proteomes" id="UP001408356">
    <property type="component" value="Unassembled WGS sequence"/>
</dbReference>
<evidence type="ECO:0000313" key="4">
    <source>
        <dbReference type="EMBL" id="KAK9425284.1"/>
    </source>
</evidence>
<dbReference type="PANTHER" id="PTHR30383:SF31">
    <property type="entry name" value="SGNH HYDROLASE-TYPE ESTERASE DOMAIN-CONTAINING PROTEIN-RELATED"/>
    <property type="match status" value="1"/>
</dbReference>
<feature type="transmembrane region" description="Helical" evidence="2">
    <location>
        <begin position="24"/>
        <end position="43"/>
    </location>
</feature>
<evidence type="ECO:0000313" key="5">
    <source>
        <dbReference type="Proteomes" id="UP001408356"/>
    </source>
</evidence>
<sequence length="331" mass="35015">MSVNTEKSPKTWGSRLSFLQTKRAIAALSLLVTVAVILIALGATHKIGGTSSSGNKQADSTNTTNNGSSPASAQATSTPTSTSTSQFAGSLADGTPLRVMCLGASIVKGETSNGTVGFRKVLRDDLVSFGVPVNMVGSVRLGDMIDNDLEAYGGNRVTQIHDHAKAIVPETLPNMFVINVGTNNILQNVDVDIVGEQMKDFIDYLLETSPQSFVVLSTLLTNQVPNLEPYVLDINAQYRALMPTFEDEGKAVVLAELHPSDGGDDVPQIADIGPDGSHPLASGYEKMGHILAQAAKTADSKGFIQIPTDNGIPDDGEAERSGSSTKQRFRR</sequence>
<dbReference type="InterPro" id="IPR036514">
    <property type="entry name" value="SGNH_hydro_sf"/>
</dbReference>
<accession>A0ABR2VEE8</accession>
<keyword evidence="2" id="KW-1133">Transmembrane helix</keyword>
<feature type="compositionally biased region" description="Polar residues" evidence="1">
    <location>
        <begin position="321"/>
        <end position="331"/>
    </location>
</feature>
<comment type="caution">
    <text evidence="4">The sequence shown here is derived from an EMBL/GenBank/DDBJ whole genome shotgun (WGS) entry which is preliminary data.</text>
</comment>
<feature type="region of interest" description="Disordered" evidence="1">
    <location>
        <begin position="49"/>
        <end position="89"/>
    </location>
</feature>
<reference evidence="4 5" key="1">
    <citation type="journal article" date="2024" name="J. Plant Pathol.">
        <title>Sequence and assembly of the genome of Seiridium unicorne, isolate CBS 538.82, causal agent of cypress canker disease.</title>
        <authorList>
            <person name="Scali E."/>
            <person name="Rocca G.D."/>
            <person name="Danti R."/>
            <person name="Garbelotto M."/>
            <person name="Barberini S."/>
            <person name="Baroncelli R."/>
            <person name="Emiliani G."/>
        </authorList>
    </citation>
    <scope>NUCLEOTIDE SEQUENCE [LARGE SCALE GENOMIC DNA]</scope>
    <source>
        <strain evidence="4 5">BM-138-508</strain>
    </source>
</reference>
<dbReference type="EMBL" id="JARVKF010000021">
    <property type="protein sequence ID" value="KAK9425284.1"/>
    <property type="molecule type" value="Genomic_DNA"/>
</dbReference>
<keyword evidence="5" id="KW-1185">Reference proteome</keyword>
<keyword evidence="2" id="KW-0472">Membrane</keyword>
<keyword evidence="2" id="KW-0812">Transmembrane</keyword>
<gene>
    <name evidence="4" type="ORF">SUNI508_13156</name>
</gene>
<dbReference type="Gene3D" id="3.40.50.1110">
    <property type="entry name" value="SGNH hydrolase"/>
    <property type="match status" value="1"/>
</dbReference>
<evidence type="ECO:0000259" key="3">
    <source>
        <dbReference type="Pfam" id="PF13472"/>
    </source>
</evidence>
<protein>
    <recommendedName>
        <fullName evidence="3">SGNH hydrolase-type esterase domain-containing protein</fullName>
    </recommendedName>
</protein>
<feature type="region of interest" description="Disordered" evidence="1">
    <location>
        <begin position="302"/>
        <end position="331"/>
    </location>
</feature>
<dbReference type="InterPro" id="IPR013830">
    <property type="entry name" value="SGNH_hydro"/>
</dbReference>
<proteinExistence type="predicted"/>
<evidence type="ECO:0000256" key="2">
    <source>
        <dbReference type="SAM" id="Phobius"/>
    </source>
</evidence>
<dbReference type="InterPro" id="IPR051532">
    <property type="entry name" value="Ester_Hydrolysis_Enzymes"/>
</dbReference>